<sequence length="117" mass="14264">MTLIDEFCSEFDGHYVKRLREHFDDEKDVQRLKLSINNCRYNRYIATPKVLWQLRPLINADKFDEYMQYSINNAKYDLDQNSHVIEEWEALKQGIDRKIYRKELRKKYLARAIEMGL</sequence>
<accession>G5KEH9</accession>
<protein>
    <submittedName>
        <fullName evidence="1">Uncharacterized protein</fullName>
    </submittedName>
</protein>
<evidence type="ECO:0000313" key="1">
    <source>
        <dbReference type="EMBL" id="EHJ56501.1"/>
    </source>
</evidence>
<name>G5KEH9_9STRE</name>
<comment type="caution">
    <text evidence="1">The sequence shown here is derived from an EMBL/GenBank/DDBJ whole genome shotgun (WGS) entry which is preliminary data.</text>
</comment>
<dbReference type="Proteomes" id="UP000005388">
    <property type="component" value="Unassembled WGS sequence"/>
</dbReference>
<dbReference type="EMBL" id="AEUZ02000001">
    <property type="protein sequence ID" value="EHJ56501.1"/>
    <property type="molecule type" value="Genomic_DNA"/>
</dbReference>
<organism evidence="1 2">
    <name type="scientific">Streptococcus urinalis 2285-97</name>
    <dbReference type="NCBI Taxonomy" id="764291"/>
    <lineage>
        <taxon>Bacteria</taxon>
        <taxon>Bacillati</taxon>
        <taxon>Bacillota</taxon>
        <taxon>Bacilli</taxon>
        <taxon>Lactobacillales</taxon>
        <taxon>Streptococcaceae</taxon>
        <taxon>Streptococcus</taxon>
    </lineage>
</organism>
<dbReference type="RefSeq" id="WP_006739257.1">
    <property type="nucleotide sequence ID" value="NZ_AEUZ02000001.1"/>
</dbReference>
<reference evidence="1 2" key="1">
    <citation type="journal article" date="2014" name="Int. J. Syst. Evol. Microbiol.">
        <title>Phylogenomics and the dynamic genome evolution of the genus Streptococcus.</title>
        <authorList>
            <consortium name="The Broad Institute Genome Sequencing Platform"/>
            <person name="Richards V.P."/>
            <person name="Palmer S.R."/>
            <person name="Pavinski Bitar P.D."/>
            <person name="Qin X."/>
            <person name="Weinstock G.M."/>
            <person name="Highlander S.K."/>
            <person name="Town C.D."/>
            <person name="Burne R.A."/>
            <person name="Stanhope M.J."/>
        </authorList>
    </citation>
    <scope>NUCLEOTIDE SEQUENCE [LARGE SCALE GENOMIC DNA]</scope>
    <source>
        <strain evidence="1 2">2285-97</strain>
    </source>
</reference>
<gene>
    <name evidence="1" type="ORF">STRUR_0813</name>
</gene>
<dbReference type="AlphaFoldDB" id="G5KEH9"/>
<evidence type="ECO:0000313" key="2">
    <source>
        <dbReference type="Proteomes" id="UP000005388"/>
    </source>
</evidence>
<keyword evidence="2" id="KW-1185">Reference proteome</keyword>
<dbReference type="STRING" id="764291.STRUR_0813"/>
<proteinExistence type="predicted"/>